<keyword evidence="5" id="KW-0106">Calcium</keyword>
<keyword evidence="3" id="KW-0964">Secreted</keyword>
<dbReference type="GO" id="GO:0016042">
    <property type="term" value="P:lipid catabolic process"/>
    <property type="evidence" value="ECO:0007669"/>
    <property type="project" value="TreeGrafter"/>
</dbReference>
<dbReference type="GO" id="GO:0005615">
    <property type="term" value="C:extracellular space"/>
    <property type="evidence" value="ECO:0007669"/>
    <property type="project" value="TreeGrafter"/>
</dbReference>
<dbReference type="AlphaFoldDB" id="A0A2T7NAT9"/>
<comment type="similarity">
    <text evidence="2 6">Belongs to the AB hydrolase superfamily. Lipase family.</text>
</comment>
<keyword evidence="9" id="KW-1185">Reference proteome</keyword>
<organism evidence="8 9">
    <name type="scientific">Pomacea canaliculata</name>
    <name type="common">Golden apple snail</name>
    <dbReference type="NCBI Taxonomy" id="400727"/>
    <lineage>
        <taxon>Eukaryota</taxon>
        <taxon>Metazoa</taxon>
        <taxon>Spiralia</taxon>
        <taxon>Lophotrochozoa</taxon>
        <taxon>Mollusca</taxon>
        <taxon>Gastropoda</taxon>
        <taxon>Caenogastropoda</taxon>
        <taxon>Architaenioglossa</taxon>
        <taxon>Ampullarioidea</taxon>
        <taxon>Ampullariidae</taxon>
        <taxon>Pomacea</taxon>
    </lineage>
</organism>
<evidence type="ECO:0000256" key="6">
    <source>
        <dbReference type="RuleBase" id="RU004262"/>
    </source>
</evidence>
<feature type="binding site" evidence="5">
    <location>
        <position position="222"/>
    </location>
    <ligand>
        <name>Ca(2+)</name>
        <dbReference type="ChEBI" id="CHEBI:29108"/>
    </ligand>
</feature>
<dbReference type="InterPro" id="IPR033906">
    <property type="entry name" value="Lipase_N"/>
</dbReference>
<dbReference type="Proteomes" id="UP000245119">
    <property type="component" value="Linkage Group LG14"/>
</dbReference>
<evidence type="ECO:0000259" key="7">
    <source>
        <dbReference type="Pfam" id="PF00151"/>
    </source>
</evidence>
<dbReference type="InterPro" id="IPR016272">
    <property type="entry name" value="Lipase_LIPH"/>
</dbReference>
<dbReference type="PIRSF" id="PIRSF000865">
    <property type="entry name" value="Lipoprotein_lipase_LIPH"/>
    <property type="match status" value="1"/>
</dbReference>
<dbReference type="InterPro" id="IPR000734">
    <property type="entry name" value="TAG_lipase"/>
</dbReference>
<evidence type="ECO:0000313" key="9">
    <source>
        <dbReference type="Proteomes" id="UP000245119"/>
    </source>
</evidence>
<evidence type="ECO:0000256" key="4">
    <source>
        <dbReference type="PIRSR" id="PIRSR000865-1"/>
    </source>
</evidence>
<protein>
    <recommendedName>
        <fullName evidence="7">Lipase domain-containing protein</fullName>
    </recommendedName>
</protein>
<dbReference type="CDD" id="cd00707">
    <property type="entry name" value="Pancreat_lipase_like"/>
    <property type="match status" value="1"/>
</dbReference>
<evidence type="ECO:0000256" key="5">
    <source>
        <dbReference type="PIRSR" id="PIRSR000865-2"/>
    </source>
</evidence>
<feature type="active site" description="Charge relay system" evidence="4">
    <location>
        <position position="203"/>
    </location>
</feature>
<feature type="binding site" evidence="5">
    <location>
        <position position="217"/>
    </location>
    <ligand>
        <name>Ca(2+)</name>
        <dbReference type="ChEBI" id="CHEBI:29108"/>
    </ligand>
</feature>
<keyword evidence="5" id="KW-0479">Metal-binding</keyword>
<dbReference type="Pfam" id="PF00151">
    <property type="entry name" value="Lipase"/>
    <property type="match status" value="1"/>
</dbReference>
<accession>A0A2T7NAT9</accession>
<reference evidence="8 9" key="1">
    <citation type="submission" date="2018-04" db="EMBL/GenBank/DDBJ databases">
        <title>The genome of golden apple snail Pomacea canaliculata provides insight into stress tolerance and invasive adaptation.</title>
        <authorList>
            <person name="Liu C."/>
            <person name="Liu B."/>
            <person name="Ren Y."/>
            <person name="Zhang Y."/>
            <person name="Wang H."/>
            <person name="Li S."/>
            <person name="Jiang F."/>
            <person name="Yin L."/>
            <person name="Zhang G."/>
            <person name="Qian W."/>
            <person name="Fan W."/>
        </authorList>
    </citation>
    <scope>NUCLEOTIDE SEQUENCE [LARGE SCALE GENOMIC DNA]</scope>
    <source>
        <strain evidence="8">SZHN2017</strain>
        <tissue evidence="8">Muscle</tissue>
    </source>
</reference>
<dbReference type="OrthoDB" id="199913at2759"/>
<evidence type="ECO:0000256" key="2">
    <source>
        <dbReference type="ARBA" id="ARBA00010701"/>
    </source>
</evidence>
<gene>
    <name evidence="8" type="ORF">C0Q70_20834</name>
</gene>
<evidence type="ECO:0000256" key="3">
    <source>
        <dbReference type="ARBA" id="ARBA00022525"/>
    </source>
</evidence>
<dbReference type="Gene3D" id="3.40.50.1820">
    <property type="entry name" value="alpha/beta hydrolase"/>
    <property type="match status" value="1"/>
</dbReference>
<dbReference type="GO" id="GO:0046872">
    <property type="term" value="F:metal ion binding"/>
    <property type="evidence" value="ECO:0007669"/>
    <property type="project" value="UniProtKB-KW"/>
</dbReference>
<proteinExistence type="inferred from homology"/>
<dbReference type="InterPro" id="IPR029058">
    <property type="entry name" value="AB_hydrolase_fold"/>
</dbReference>
<feature type="active site" description="Charge relay system" evidence="4">
    <location>
        <position position="288"/>
    </location>
</feature>
<sequence length="482" mass="52399">MTKLRAREILSPAVIVVVLAAAIIEAGVYRREACYGDLGCFQPIATKVPASPESINASFLLATRDNATTLLEILASPGPDEWSEKIGNSSFDAQKETKFLVHGFNARADSPTYLGIKDNLLTKGDFNVFLVQWKHGAATIDYDQAASNSLLVAAQVAKFINWLRTSHGLDPAKVHLIGHSLGAHICGNAGSRVQGLARVTGLDPAAPRFVDFDIAMRLDSTDAHFVDVIHTDGEAFTVSKGYGMAKAIGHIDFYPNGGSDQPGCTDDELAGILGLLGGNPDNSVSCSHTRAESYFKESINSVCKFLARPCANWTTYDQNGCSGCPQDGCPIMGFDADKTSARGIFYLSTAQTSPYCGSEYFVEMDLSDEVVDSRGRIFITLLGDINSTEVEFTRDFRQYHANDKEKHVIAVSQDVGALTGIRVKFVREKKLGQQPQGHDNHVTIHRIIVEDRTTRTKTIFCTRDVAESDLKAVTIRTDSSCS</sequence>
<dbReference type="GO" id="GO:0052689">
    <property type="term" value="F:carboxylic ester hydrolase activity"/>
    <property type="evidence" value="ECO:0007669"/>
    <property type="project" value="InterPro"/>
</dbReference>
<dbReference type="Gene3D" id="2.60.60.20">
    <property type="entry name" value="PLAT/LH2 domain"/>
    <property type="match status" value="1"/>
</dbReference>
<dbReference type="InterPro" id="IPR013818">
    <property type="entry name" value="Lipase"/>
</dbReference>
<dbReference type="PANTHER" id="PTHR11610">
    <property type="entry name" value="LIPASE"/>
    <property type="match status" value="1"/>
</dbReference>
<evidence type="ECO:0000256" key="1">
    <source>
        <dbReference type="ARBA" id="ARBA00004613"/>
    </source>
</evidence>
<dbReference type="PRINTS" id="PR00821">
    <property type="entry name" value="TAGLIPASE"/>
</dbReference>
<feature type="domain" description="Lipase" evidence="7">
    <location>
        <begin position="46"/>
        <end position="355"/>
    </location>
</feature>
<dbReference type="GO" id="GO:0016298">
    <property type="term" value="F:lipase activity"/>
    <property type="evidence" value="ECO:0007669"/>
    <property type="project" value="InterPro"/>
</dbReference>
<evidence type="ECO:0000313" key="8">
    <source>
        <dbReference type="EMBL" id="PVD18285.1"/>
    </source>
</evidence>
<dbReference type="OMA" id="CANTWIG"/>
<dbReference type="EMBL" id="PZQS01000014">
    <property type="protein sequence ID" value="PVD18285.1"/>
    <property type="molecule type" value="Genomic_DNA"/>
</dbReference>
<name>A0A2T7NAT9_POMCA</name>
<comment type="caution">
    <text evidence="8">The sequence shown here is derived from an EMBL/GenBank/DDBJ whole genome shotgun (WGS) entry which is preliminary data.</text>
</comment>
<dbReference type="SUPFAM" id="SSF53474">
    <property type="entry name" value="alpha/beta-Hydrolases"/>
    <property type="match status" value="1"/>
</dbReference>
<feature type="active site" description="Nucleophile" evidence="4">
    <location>
        <position position="180"/>
    </location>
</feature>
<feature type="binding site" evidence="5">
    <location>
        <position position="219"/>
    </location>
    <ligand>
        <name>Ca(2+)</name>
        <dbReference type="ChEBI" id="CHEBI:29108"/>
    </ligand>
</feature>
<comment type="subcellular location">
    <subcellularLocation>
        <location evidence="1">Secreted</location>
    </subcellularLocation>
</comment>